<dbReference type="InterPro" id="IPR057893">
    <property type="entry name" value="LRV_2"/>
</dbReference>
<dbReference type="AlphaFoldDB" id="A0A366K6B0"/>
<dbReference type="Pfam" id="PF25591">
    <property type="entry name" value="LRV_2"/>
    <property type="match status" value="1"/>
</dbReference>
<feature type="domain" description="Leucine rich repeat variant" evidence="1">
    <location>
        <begin position="17"/>
        <end position="71"/>
    </location>
</feature>
<evidence type="ECO:0000313" key="3">
    <source>
        <dbReference type="Proteomes" id="UP000252530"/>
    </source>
</evidence>
<protein>
    <recommendedName>
        <fullName evidence="1">Leucine rich repeat variant domain-containing protein</fullName>
    </recommendedName>
</protein>
<accession>A0A366K6B0</accession>
<comment type="caution">
    <text evidence="2">The sequence shown here is derived from an EMBL/GenBank/DDBJ whole genome shotgun (WGS) entry which is preliminary data.</text>
</comment>
<gene>
    <name evidence="2" type="ORF">CRD60_07575</name>
</gene>
<dbReference type="Proteomes" id="UP000252530">
    <property type="component" value="Unassembled WGS sequence"/>
</dbReference>
<name>A0A366K6B0_9BIFI</name>
<evidence type="ECO:0000259" key="1">
    <source>
        <dbReference type="Pfam" id="PF25591"/>
    </source>
</evidence>
<proteinExistence type="predicted"/>
<sequence>MTEHGTENPPEPPLELTPLLACSPDTDPEILWFIARQAPQLRRWLVANPRADASLLEYVSQAGGPGLDTAFSILFDKA</sequence>
<evidence type="ECO:0000313" key="2">
    <source>
        <dbReference type="EMBL" id="RBP97280.1"/>
    </source>
</evidence>
<dbReference type="EMBL" id="PDCG01000010">
    <property type="protein sequence ID" value="RBP97280.1"/>
    <property type="molecule type" value="Genomic_DNA"/>
</dbReference>
<dbReference type="OrthoDB" id="3238842at2"/>
<keyword evidence="3" id="KW-1185">Reference proteome</keyword>
<organism evidence="2 3">
    <name type="scientific">Bifidobacterium aemilianum</name>
    <dbReference type="NCBI Taxonomy" id="2493120"/>
    <lineage>
        <taxon>Bacteria</taxon>
        <taxon>Bacillati</taxon>
        <taxon>Actinomycetota</taxon>
        <taxon>Actinomycetes</taxon>
        <taxon>Bifidobacteriales</taxon>
        <taxon>Bifidobacteriaceae</taxon>
        <taxon>Bifidobacterium</taxon>
    </lineage>
</organism>
<reference evidence="2 3" key="1">
    <citation type="submission" date="2017-10" db="EMBL/GenBank/DDBJ databases">
        <title>Bifidobacterium xylocopum sp. nov. and Bifidobacterium aemilianum sp. nov., from the carpenter bee (Xylocopa violacea) digestive tract.</title>
        <authorList>
            <person name="Alberoni D."/>
            <person name="Baffoni L."/>
            <person name="Di Gioia D."/>
            <person name="Gaggia F."/>
            <person name="Biavati B."/>
        </authorList>
    </citation>
    <scope>NUCLEOTIDE SEQUENCE [LARGE SCALE GENOMIC DNA]</scope>
    <source>
        <strain evidence="2 3">XV10</strain>
    </source>
</reference>